<comment type="caution">
    <text evidence="6">The sequence shown here is derived from an EMBL/GenBank/DDBJ whole genome shotgun (WGS) entry which is preliminary data.</text>
</comment>
<keyword evidence="3" id="KW-0233">DNA recombination</keyword>
<sequence length="371" mass="41217">MAANARQRSRRHWPRGLREVRPGYFAWDPPADVCPFMDSKPPAGGFVLGRMTLQQAISQVTEVYLHLHGKMQKKRLIHTVQSAPDRVSDWIPLYLERVKARDVKTETLAVARRYLVKVEPVLGHLAISVITTRHIADYLATLAGTPRTQQATRSVLLDFFREAIAAGWRADNPVAPTRSERVETQRGRLSLEHFKAIHRWSAANQPAWATRAIELAIVTAQRRADIAAMLFSQTRDGHLWIEQGKGGAKVAIPLGLRLDAVGLTVGDVVARCRDGVLSRYLVHHTAHTGRAKPGSKVRDTTIGQAFAEARDAAGVTVKGKTPPTFHELRSLSLRLYHDQGINAQALAGHKSADMTSVYRDVRGDEWVKVSI</sequence>
<dbReference type="EMBL" id="JDSS02000045">
    <property type="protein sequence ID" value="KFB66302.1"/>
    <property type="molecule type" value="Genomic_DNA"/>
</dbReference>
<dbReference type="InterPro" id="IPR044068">
    <property type="entry name" value="CB"/>
</dbReference>
<keyword evidence="1" id="KW-0229">DNA integration</keyword>
<evidence type="ECO:0000256" key="3">
    <source>
        <dbReference type="ARBA" id="ARBA00023172"/>
    </source>
</evidence>
<dbReference type="Pfam" id="PF00589">
    <property type="entry name" value="Phage_integrase"/>
    <property type="match status" value="1"/>
</dbReference>
<dbReference type="GO" id="GO:0015074">
    <property type="term" value="P:DNA integration"/>
    <property type="evidence" value="ECO:0007669"/>
    <property type="project" value="UniProtKB-KW"/>
</dbReference>
<evidence type="ECO:0000313" key="6">
    <source>
        <dbReference type="EMBL" id="KFB66302.1"/>
    </source>
</evidence>
<dbReference type="Pfam" id="PF22022">
    <property type="entry name" value="Phage_int_M"/>
    <property type="match status" value="1"/>
</dbReference>
<evidence type="ECO:0000256" key="4">
    <source>
        <dbReference type="PROSITE-ProRule" id="PRU01248"/>
    </source>
</evidence>
<dbReference type="Proteomes" id="UP000019812">
    <property type="component" value="Unassembled WGS sequence"/>
</dbReference>
<protein>
    <submittedName>
        <fullName evidence="6">Site-specific recombinase XerC</fullName>
    </submittedName>
</protein>
<evidence type="ECO:0000256" key="2">
    <source>
        <dbReference type="ARBA" id="ARBA00023125"/>
    </source>
</evidence>
<dbReference type="InterPro" id="IPR011010">
    <property type="entry name" value="DNA_brk_join_enz"/>
</dbReference>
<name>A0A084XV08_9PROT</name>
<keyword evidence="2 4" id="KW-0238">DNA-binding</keyword>
<feature type="domain" description="Core-binding (CB)" evidence="5">
    <location>
        <begin position="85"/>
        <end position="164"/>
    </location>
</feature>
<dbReference type="GO" id="GO:0006310">
    <property type="term" value="P:DNA recombination"/>
    <property type="evidence" value="ECO:0007669"/>
    <property type="project" value="UniProtKB-KW"/>
</dbReference>
<gene>
    <name evidence="6" type="ORF">CAPSK01_004463</name>
</gene>
<dbReference type="PROSITE" id="PS51900">
    <property type="entry name" value="CB"/>
    <property type="match status" value="1"/>
</dbReference>
<organism evidence="6 7">
    <name type="scientific">Candidatus Accumulibacter vicinus</name>
    <dbReference type="NCBI Taxonomy" id="2954382"/>
    <lineage>
        <taxon>Bacteria</taxon>
        <taxon>Pseudomonadati</taxon>
        <taxon>Pseudomonadota</taxon>
        <taxon>Betaproteobacteria</taxon>
        <taxon>Candidatus Accumulibacter</taxon>
    </lineage>
</organism>
<evidence type="ECO:0000256" key="1">
    <source>
        <dbReference type="ARBA" id="ARBA00022908"/>
    </source>
</evidence>
<evidence type="ECO:0000259" key="5">
    <source>
        <dbReference type="PROSITE" id="PS51900"/>
    </source>
</evidence>
<dbReference type="AlphaFoldDB" id="A0A084XV08"/>
<dbReference type="STRING" id="1457154.CAPSK01_004463"/>
<evidence type="ECO:0000313" key="7">
    <source>
        <dbReference type="Proteomes" id="UP000019812"/>
    </source>
</evidence>
<proteinExistence type="predicted"/>
<dbReference type="InterPro" id="IPR013762">
    <property type="entry name" value="Integrase-like_cat_sf"/>
</dbReference>
<reference evidence="6 7" key="1">
    <citation type="submission" date="2014-07" db="EMBL/GenBank/DDBJ databases">
        <title>Expanding our view of genomic diversity in Candidatus Accumulibacter clades.</title>
        <authorList>
            <person name="Skennerton C.T."/>
            <person name="Barr J.J."/>
            <person name="Slater F.R."/>
            <person name="Bond P.L."/>
            <person name="Tyson G.W."/>
        </authorList>
    </citation>
    <scope>NUCLEOTIDE SEQUENCE [LARGE SCALE GENOMIC DNA]</scope>
    <source>
        <strain evidence="7">SK-01</strain>
    </source>
</reference>
<dbReference type="Gene3D" id="1.10.150.130">
    <property type="match status" value="1"/>
</dbReference>
<dbReference type="InterPro" id="IPR010998">
    <property type="entry name" value="Integrase_recombinase_N"/>
</dbReference>
<dbReference type="Gene3D" id="1.10.443.10">
    <property type="entry name" value="Intergrase catalytic core"/>
    <property type="match status" value="1"/>
</dbReference>
<dbReference type="GO" id="GO:0003677">
    <property type="term" value="F:DNA binding"/>
    <property type="evidence" value="ECO:0007669"/>
    <property type="project" value="UniProtKB-UniRule"/>
</dbReference>
<dbReference type="InterPro" id="IPR053876">
    <property type="entry name" value="Phage_int_M"/>
</dbReference>
<accession>A0A084XV08</accession>
<dbReference type="InterPro" id="IPR002104">
    <property type="entry name" value="Integrase_catalytic"/>
</dbReference>
<dbReference type="SUPFAM" id="SSF56349">
    <property type="entry name" value="DNA breaking-rejoining enzymes"/>
    <property type="match status" value="1"/>
</dbReference>